<evidence type="ECO:0000256" key="1">
    <source>
        <dbReference type="SAM" id="MobiDB-lite"/>
    </source>
</evidence>
<dbReference type="AlphaFoldDB" id="A0A3Q4GCK2"/>
<dbReference type="PANTHER" id="PTHR31025:SF27">
    <property type="entry name" value="SI:CH211-193K19.2-RELATED"/>
    <property type="match status" value="1"/>
</dbReference>
<dbReference type="OMA" id="EPWPKEF"/>
<dbReference type="STRING" id="32507.ENSNBRP00000000697"/>
<dbReference type="Proteomes" id="UP000261580">
    <property type="component" value="Unassembled WGS sequence"/>
</dbReference>
<evidence type="ECO:0000313" key="2">
    <source>
        <dbReference type="Ensembl" id="ENSNBRP00000000697.1"/>
    </source>
</evidence>
<name>A0A3Q4GCK2_NEOBR</name>
<dbReference type="Bgee" id="ENSNBRG00000000633">
    <property type="expression patterns" value="Expressed in testis"/>
</dbReference>
<dbReference type="GeneTree" id="ENSGT00950000182912"/>
<feature type="region of interest" description="Disordered" evidence="1">
    <location>
        <begin position="213"/>
        <end position="251"/>
    </location>
</feature>
<reference evidence="2" key="1">
    <citation type="submission" date="2025-08" db="UniProtKB">
        <authorList>
            <consortium name="Ensembl"/>
        </authorList>
    </citation>
    <scope>IDENTIFICATION</scope>
</reference>
<accession>A0A3Q4GCK2</accession>
<protein>
    <submittedName>
        <fullName evidence="2">Uncharacterized protein</fullName>
    </submittedName>
</protein>
<dbReference type="PANTHER" id="PTHR31025">
    <property type="entry name" value="SI:CH211-196P9.1-RELATED"/>
    <property type="match status" value="1"/>
</dbReference>
<proteinExistence type="predicted"/>
<evidence type="ECO:0000313" key="3">
    <source>
        <dbReference type="Proteomes" id="UP000261580"/>
    </source>
</evidence>
<reference evidence="2" key="2">
    <citation type="submission" date="2025-09" db="UniProtKB">
        <authorList>
            <consortium name="Ensembl"/>
        </authorList>
    </citation>
    <scope>IDENTIFICATION</scope>
</reference>
<keyword evidence="3" id="KW-1185">Reference proteome</keyword>
<organism evidence="2 3">
    <name type="scientific">Neolamprologus brichardi</name>
    <name type="common">Fairy cichlid</name>
    <name type="synonym">Lamprologus brichardi</name>
    <dbReference type="NCBI Taxonomy" id="32507"/>
    <lineage>
        <taxon>Eukaryota</taxon>
        <taxon>Metazoa</taxon>
        <taxon>Chordata</taxon>
        <taxon>Craniata</taxon>
        <taxon>Vertebrata</taxon>
        <taxon>Euteleostomi</taxon>
        <taxon>Actinopterygii</taxon>
        <taxon>Neopterygii</taxon>
        <taxon>Teleostei</taxon>
        <taxon>Neoteleostei</taxon>
        <taxon>Acanthomorphata</taxon>
        <taxon>Ovalentaria</taxon>
        <taxon>Cichlomorphae</taxon>
        <taxon>Cichliformes</taxon>
        <taxon>Cichlidae</taxon>
        <taxon>African cichlids</taxon>
        <taxon>Pseudocrenilabrinae</taxon>
        <taxon>Lamprologini</taxon>
        <taxon>Neolamprologus</taxon>
    </lineage>
</organism>
<sequence>MAQQILISERMDLSRVPDTVEELIEQVKESCKVAGGIRLQYKDVDFGGTFVNLNSTSMIKDLTTIKVIPSATETLILEFVESDLDTSSISTHTDDTVILSSSSSEKLRTEPWPKEFNIPQFSFETEGQLEKGNAEYTKDQTRFTPTSKMLSDILERLAEKIFSYKAYPSDADLSDVVEALTRKHPCLRQPDSFNESYGWKLRLKTKMSNYRTQLKSHGLSREDPVPKPAKNNKKARRGEANYYPQTSSENPESLELERISLLTELKKRNNEKTVREKMARTFEFRRKEVVDRKPDIKNLLERWPGLFQMEEFLRVTAVPLLTIFMAQLDKHSPQLLKIIRKKGGTTKAKTAIILEFLDQVGCI</sequence>
<dbReference type="Ensembl" id="ENSNBRT00000000744.1">
    <property type="protein sequence ID" value="ENSNBRP00000000697.1"/>
    <property type="gene ID" value="ENSNBRG00000000633.1"/>
</dbReference>